<dbReference type="GO" id="GO:0016020">
    <property type="term" value="C:membrane"/>
    <property type="evidence" value="ECO:0007669"/>
    <property type="project" value="UniProtKB-SubCell"/>
</dbReference>
<evidence type="ECO:0000256" key="4">
    <source>
        <dbReference type="ARBA" id="ARBA00022737"/>
    </source>
</evidence>
<feature type="chain" id="PRO_5020036886" description="Immunoglobulin superfamily member 3" evidence="10">
    <location>
        <begin position="20"/>
        <end position="700"/>
    </location>
</feature>
<dbReference type="EMBL" id="QXTE01000078">
    <property type="protein sequence ID" value="TFK07821.1"/>
    <property type="molecule type" value="Genomic_DNA"/>
</dbReference>
<dbReference type="CDD" id="cd00099">
    <property type="entry name" value="IgV"/>
    <property type="match status" value="1"/>
</dbReference>
<keyword evidence="8" id="KW-0393">Immunoglobulin domain</keyword>
<keyword evidence="2" id="KW-0812">Transmembrane</keyword>
<keyword evidence="5" id="KW-1133">Transmembrane helix</keyword>
<feature type="domain" description="Ig-like" evidence="11">
    <location>
        <begin position="295"/>
        <end position="386"/>
    </location>
</feature>
<feature type="domain" description="Ig-like" evidence="11">
    <location>
        <begin position="406"/>
        <end position="539"/>
    </location>
</feature>
<feature type="domain" description="Ig-like" evidence="11">
    <location>
        <begin position="143"/>
        <end position="248"/>
    </location>
</feature>
<dbReference type="Pfam" id="PF07686">
    <property type="entry name" value="V-set"/>
    <property type="match status" value="2"/>
</dbReference>
<dbReference type="InterPro" id="IPR013783">
    <property type="entry name" value="Ig-like_fold"/>
</dbReference>
<dbReference type="PROSITE" id="PS50835">
    <property type="entry name" value="IG_LIKE"/>
    <property type="match status" value="5"/>
</dbReference>
<dbReference type="STRING" id="55544.A0A4D9E9F8"/>
<dbReference type="InterPro" id="IPR003598">
    <property type="entry name" value="Ig_sub2"/>
</dbReference>
<feature type="signal peptide" evidence="10">
    <location>
        <begin position="1"/>
        <end position="19"/>
    </location>
</feature>
<feature type="domain" description="Ig-like" evidence="11">
    <location>
        <begin position="559"/>
        <end position="662"/>
    </location>
</feature>
<dbReference type="InterPro" id="IPR013106">
    <property type="entry name" value="Ig_V-set"/>
</dbReference>
<evidence type="ECO:0000256" key="2">
    <source>
        <dbReference type="ARBA" id="ARBA00022692"/>
    </source>
</evidence>
<gene>
    <name evidence="12" type="ORF">DR999_PMT09333</name>
</gene>
<keyword evidence="13" id="KW-1185">Reference proteome</keyword>
<dbReference type="SUPFAM" id="SSF48726">
    <property type="entry name" value="Immunoglobulin"/>
    <property type="match status" value="5"/>
</dbReference>
<dbReference type="PANTHER" id="PTHR12207">
    <property type="entry name" value="V-SET AND TRANSMEMBRANE DOMAIN-CONTAINING PROTEIN"/>
    <property type="match status" value="1"/>
</dbReference>
<dbReference type="OrthoDB" id="9890427at2759"/>
<dbReference type="Gene3D" id="2.60.40.10">
    <property type="entry name" value="Immunoglobulins"/>
    <property type="match status" value="5"/>
</dbReference>
<evidence type="ECO:0000256" key="7">
    <source>
        <dbReference type="ARBA" id="ARBA00023157"/>
    </source>
</evidence>
<evidence type="ECO:0000256" key="6">
    <source>
        <dbReference type="ARBA" id="ARBA00023136"/>
    </source>
</evidence>
<dbReference type="InterPro" id="IPR007110">
    <property type="entry name" value="Ig-like_dom"/>
</dbReference>
<dbReference type="FunFam" id="2.60.40.10:FF:000689">
    <property type="entry name" value="Immunoglobulin superfamily member 3"/>
    <property type="match status" value="1"/>
</dbReference>
<evidence type="ECO:0000256" key="1">
    <source>
        <dbReference type="ARBA" id="ARBA00004479"/>
    </source>
</evidence>
<comment type="caution">
    <text evidence="12">The sequence shown here is derived from an EMBL/GenBank/DDBJ whole genome shotgun (WGS) entry which is preliminary data.</text>
</comment>
<evidence type="ECO:0000256" key="3">
    <source>
        <dbReference type="ARBA" id="ARBA00022729"/>
    </source>
</evidence>
<accession>A0A4D9E9F8</accession>
<keyword evidence="12" id="KW-0675">Receptor</keyword>
<keyword evidence="4" id="KW-0677">Repeat</keyword>
<dbReference type="SMART" id="SM00408">
    <property type="entry name" value="IGc2"/>
    <property type="match status" value="4"/>
</dbReference>
<protein>
    <recommendedName>
        <fullName evidence="9">Immunoglobulin superfamily member 3</fullName>
    </recommendedName>
</protein>
<evidence type="ECO:0000256" key="5">
    <source>
        <dbReference type="ARBA" id="ARBA00022989"/>
    </source>
</evidence>
<sequence length="700" mass="79093">MRCLLQELTSLLLLGMALAQRQVTVQEGPLYRTEGSHITIWCKVSGYQGPSEQNFQWSIYLPSAPEREVQIISTMDPSFPYAIYTQRVRSGEIYVERVQGDSALLHIMELQDRDAGEYECHTPTTDERYFGSYSAKMKLMVIPDSLRVTSVPQTLNKVERDSLELKCEVSKSTAQHSHLSISWYRQKVGEPPVEVISLSRDFVLRAGSTYAQRQTTGDVRLDKVGETTSKLTVYNLQPSDQGEFYCEAAEWIQDPDKSWYAMTRKRSEGTTVNIQATDKEFSVRLETEKRTYTVGEPVEFRCILEAQNVPERYFSISWAFNSSLIASLGPNAVPILNSDFAQREALGQLKVAKESDNVFVLKIYRLRLEDSGKYNCRVTEREKTVTGDFIDKESKRPKNTPITVLPLKTSISVEMTSNASNVLEGESLRFGCSVRSGFGPQSHLSVTWQLVDKQNRRSDVVRLDRDGTLQPGPSYSERSSYGGIQMEQVRPGSFTLEIFNSVKADEGHYECRVTEWTRTQDGEWQMIGERHASMPVSITALEAGFAVTAISRTPGVTYNESFDLQCIIKPHYPSWVPVSVTWRFQPAGSTEFHDLVTFTRDGGVQWGDRYTSFRTRTAIEKAESSNNVRLSISRASDTEAGKYQCVAELWRKNYNSSWTRLADRTSNLLEIRVLRPGKSPDGQCPGGLELMKVTGLNSLS</sequence>
<comment type="subcellular location">
    <subcellularLocation>
        <location evidence="1">Membrane</location>
        <topology evidence="1">Single-pass type I membrane protein</topology>
    </subcellularLocation>
</comment>
<reference evidence="12 13" key="1">
    <citation type="submission" date="2019-04" db="EMBL/GenBank/DDBJ databases">
        <title>Draft genome of the big-headed turtle Platysternon megacephalum.</title>
        <authorList>
            <person name="Gong S."/>
        </authorList>
    </citation>
    <scope>NUCLEOTIDE SEQUENCE [LARGE SCALE GENOMIC DNA]</scope>
    <source>
        <strain evidence="12">DO16091913</strain>
        <tissue evidence="12">Muscle</tissue>
    </source>
</reference>
<dbReference type="AlphaFoldDB" id="A0A4D9E9F8"/>
<keyword evidence="7" id="KW-1015">Disulfide bond</keyword>
<name>A0A4D9E9F8_9SAUR</name>
<dbReference type="InterPro" id="IPR003599">
    <property type="entry name" value="Ig_sub"/>
</dbReference>
<keyword evidence="6" id="KW-0472">Membrane</keyword>
<evidence type="ECO:0000259" key="11">
    <source>
        <dbReference type="PROSITE" id="PS50835"/>
    </source>
</evidence>
<proteinExistence type="predicted"/>
<keyword evidence="3 10" id="KW-0732">Signal</keyword>
<dbReference type="InterPro" id="IPR036179">
    <property type="entry name" value="Ig-like_dom_sf"/>
</dbReference>
<dbReference type="FunFam" id="2.60.40.10:FF:000604">
    <property type="entry name" value="immunoglobulin superfamily member 3"/>
    <property type="match status" value="1"/>
</dbReference>
<dbReference type="Proteomes" id="UP000297703">
    <property type="component" value="Unassembled WGS sequence"/>
</dbReference>
<organism evidence="12 13">
    <name type="scientific">Platysternon megacephalum</name>
    <name type="common">big-headed turtle</name>
    <dbReference type="NCBI Taxonomy" id="55544"/>
    <lineage>
        <taxon>Eukaryota</taxon>
        <taxon>Metazoa</taxon>
        <taxon>Chordata</taxon>
        <taxon>Craniata</taxon>
        <taxon>Vertebrata</taxon>
        <taxon>Euteleostomi</taxon>
        <taxon>Archelosauria</taxon>
        <taxon>Testudinata</taxon>
        <taxon>Testudines</taxon>
        <taxon>Cryptodira</taxon>
        <taxon>Durocryptodira</taxon>
        <taxon>Testudinoidea</taxon>
        <taxon>Platysternidae</taxon>
        <taxon>Platysternon</taxon>
    </lineage>
</organism>
<evidence type="ECO:0000256" key="10">
    <source>
        <dbReference type="SAM" id="SignalP"/>
    </source>
</evidence>
<dbReference type="FunFam" id="2.60.40.10:FF:000191">
    <property type="entry name" value="Immunoglobulin superfamily member 3"/>
    <property type="match status" value="1"/>
</dbReference>
<dbReference type="FunFam" id="2.60.40.10:FF:000491">
    <property type="entry name" value="Immunoglobulin superfamily, member 3"/>
    <property type="match status" value="1"/>
</dbReference>
<dbReference type="FunFam" id="2.60.40.10:FF:000932">
    <property type="entry name" value="Immunoglobulin superfamily member 3"/>
    <property type="match status" value="1"/>
</dbReference>
<evidence type="ECO:0000256" key="8">
    <source>
        <dbReference type="ARBA" id="ARBA00023319"/>
    </source>
</evidence>
<feature type="domain" description="Ig-like" evidence="11">
    <location>
        <begin position="21"/>
        <end position="120"/>
    </location>
</feature>
<dbReference type="PANTHER" id="PTHR12207:SF21">
    <property type="entry name" value="IMMUNOGLOBULIN SUPERFAMILY MEMBER 3"/>
    <property type="match status" value="1"/>
</dbReference>
<dbReference type="SMART" id="SM00406">
    <property type="entry name" value="IGv"/>
    <property type="match status" value="2"/>
</dbReference>
<evidence type="ECO:0000256" key="9">
    <source>
        <dbReference type="ARBA" id="ARBA00067302"/>
    </source>
</evidence>
<dbReference type="InterPro" id="IPR051102">
    <property type="entry name" value="IgSF_V-set/TM_domain"/>
</dbReference>
<reference evidence="12 13" key="2">
    <citation type="submission" date="2019-04" db="EMBL/GenBank/DDBJ databases">
        <title>The genome sequence of big-headed turtle.</title>
        <authorList>
            <person name="Gong S."/>
        </authorList>
    </citation>
    <scope>NUCLEOTIDE SEQUENCE [LARGE SCALE GENOMIC DNA]</scope>
    <source>
        <strain evidence="12">DO16091913</strain>
        <tissue evidence="12">Muscle</tissue>
    </source>
</reference>
<evidence type="ECO:0000313" key="13">
    <source>
        <dbReference type="Proteomes" id="UP000297703"/>
    </source>
</evidence>
<evidence type="ECO:0000313" key="12">
    <source>
        <dbReference type="EMBL" id="TFK07821.1"/>
    </source>
</evidence>
<dbReference type="SMART" id="SM00409">
    <property type="entry name" value="IG"/>
    <property type="match status" value="5"/>
</dbReference>